<sequence length="146" mass="16808">MNKLTLKYQYDSSFFDPKKTRDDFGRLSVSVVTDDFSGTGGFWVQWQDVKEFGEALSVYPIKEDSPVVAQWGFEMQQGNDLILRFEISPADKRGNLVMRFEVADDHKPHNRARGMFQTNYPNLDAFRVSIAQLMDNQIEEAILMGD</sequence>
<dbReference type="KEGG" id="shyd:CJD35_01020"/>
<reference evidence="1 2" key="1">
    <citation type="submission" date="2017-08" db="EMBL/GenBank/DDBJ databases">
        <title>Whole Genome Sequence of Sphingobium hydrophobicum C1: Insights into Adaption to the Electronic-waste Contaminated Sediment.</title>
        <authorList>
            <person name="Song D."/>
            <person name="Chen X."/>
            <person name="Xu M."/>
        </authorList>
    </citation>
    <scope>NUCLEOTIDE SEQUENCE [LARGE SCALE GENOMIC DNA]</scope>
    <source>
        <strain evidence="1 2">C1</strain>
    </source>
</reference>
<dbReference type="AlphaFoldDB" id="A0A249MPS6"/>
<dbReference type="EMBL" id="CP022745">
    <property type="protein sequence ID" value="ASY43194.1"/>
    <property type="molecule type" value="Genomic_DNA"/>
</dbReference>
<accession>A0A249MPS6</accession>
<evidence type="ECO:0000313" key="2">
    <source>
        <dbReference type="Proteomes" id="UP000217141"/>
    </source>
</evidence>
<dbReference type="Proteomes" id="UP000217141">
    <property type="component" value="Chromosome I"/>
</dbReference>
<organism evidence="1 2">
    <name type="scientific">Sphingobium xenophagum</name>
    <dbReference type="NCBI Taxonomy" id="121428"/>
    <lineage>
        <taxon>Bacteria</taxon>
        <taxon>Pseudomonadati</taxon>
        <taxon>Pseudomonadota</taxon>
        <taxon>Alphaproteobacteria</taxon>
        <taxon>Sphingomonadales</taxon>
        <taxon>Sphingomonadaceae</taxon>
        <taxon>Sphingobium</taxon>
    </lineage>
</organism>
<name>A0A249MPS6_SPHXE</name>
<proteinExistence type="predicted"/>
<gene>
    <name evidence="1" type="ORF">CJD35_01020</name>
</gene>
<evidence type="ECO:0000313" key="1">
    <source>
        <dbReference type="EMBL" id="ASY43194.1"/>
    </source>
</evidence>
<protein>
    <submittedName>
        <fullName evidence="1">Uncharacterized protein</fullName>
    </submittedName>
</protein>
<dbReference type="RefSeq" id="WP_017184336.1">
    <property type="nucleotide sequence ID" value="NZ_CP022745.1"/>
</dbReference>